<accession>A0ABV4TXQ9</accession>
<organism evidence="2 3">
    <name type="scientific">Thiohalorhabdus methylotrophus</name>
    <dbReference type="NCBI Taxonomy" id="3242694"/>
    <lineage>
        <taxon>Bacteria</taxon>
        <taxon>Pseudomonadati</taxon>
        <taxon>Pseudomonadota</taxon>
        <taxon>Gammaproteobacteria</taxon>
        <taxon>Thiohalorhabdales</taxon>
        <taxon>Thiohalorhabdaceae</taxon>
        <taxon>Thiohalorhabdus</taxon>
    </lineage>
</organism>
<protein>
    <submittedName>
        <fullName evidence="2">Alpha-glucan family phosphorylase</fullName>
    </submittedName>
</protein>
<proteinExistence type="inferred from homology"/>
<dbReference type="Pfam" id="PF00343">
    <property type="entry name" value="Phosphorylase"/>
    <property type="match status" value="1"/>
</dbReference>
<name>A0ABV4TXQ9_9GAMM</name>
<sequence>MAEGSADRRAFFNQPHVAYFSMEIALANGIPTYSGGLGILAGDTIRTAADMALPLVAVTLVSRRGYFRQELSPEGEQIEHPDPWAPEERLRKLRAMVAVPMNGRDVWVQAWLYIHESRLLGRVPVILLDTDCGSNSPEDRRLTHHLYGGDEAYRFKQEVVLGIGGMRLLQALGVEVFQYHMNEGHSALLAWALLRRYAYPPEDVRPGESAYDFHRVRSLCTFTTHTPVEAGQDKFPYSLVTECLGDMADLPVLRSLAGEEALNMTRLALNLSEYVNGVAKRHAEVSAQLFPGYQVRAITNGVHPDTWASAPFHRLYDRHLVGWAVEPELLRRAAYLPDAEVRTAHREAKEALIETVRERTGTALDPEKPILGFARRMTAYKRPDLLFKDLDRLRAIAAQWPFQLVMAGKAHPQDEPGKRLIRRIHDHMGVLSDVLPMAFLPDYDMECALALVSGVDIWLNTPLRPLEASGTSGMKAAFNGVPSLSVLDGWWVEGWIEGVTGWAVGDSAESANGTDAESLYHKLSAEVLPCYYDSPERWTGIMKSTIALNASFFNTHRMMRRYATEAYLS</sequence>
<gene>
    <name evidence="2" type="primary">glgP</name>
    <name evidence="2" type="ORF">ACERLL_10895</name>
</gene>
<keyword evidence="3" id="KW-1185">Reference proteome</keyword>
<dbReference type="EMBL" id="JBGUAW010000007">
    <property type="protein sequence ID" value="MFA9461333.1"/>
    <property type="molecule type" value="Genomic_DNA"/>
</dbReference>
<dbReference type="PANTHER" id="PTHR42655:SF1">
    <property type="entry name" value="GLYCOGEN PHOSPHORYLASE"/>
    <property type="match status" value="1"/>
</dbReference>
<reference evidence="2 3" key="1">
    <citation type="submission" date="2024-08" db="EMBL/GenBank/DDBJ databases">
        <title>Whole-genome sequencing of halo(alkali)philic microorganisms from hypersaline lakes.</title>
        <authorList>
            <person name="Sorokin D.Y."/>
            <person name="Merkel A.Y."/>
            <person name="Messina E."/>
            <person name="Yakimov M."/>
        </authorList>
    </citation>
    <scope>NUCLEOTIDE SEQUENCE [LARGE SCALE GENOMIC DNA]</scope>
    <source>
        <strain evidence="2 3">Cl-TMA</strain>
    </source>
</reference>
<dbReference type="SUPFAM" id="SSF53756">
    <property type="entry name" value="UDP-Glycosyltransferase/glycogen phosphorylase"/>
    <property type="match status" value="1"/>
</dbReference>
<evidence type="ECO:0000313" key="2">
    <source>
        <dbReference type="EMBL" id="MFA9461333.1"/>
    </source>
</evidence>
<dbReference type="RefSeq" id="WP_373656122.1">
    <property type="nucleotide sequence ID" value="NZ_JBGUAW010000007.1"/>
</dbReference>
<dbReference type="InterPro" id="IPR000811">
    <property type="entry name" value="Glyco_trans_35"/>
</dbReference>
<evidence type="ECO:0000256" key="1">
    <source>
        <dbReference type="ARBA" id="ARBA00006047"/>
    </source>
</evidence>
<dbReference type="InterPro" id="IPR011834">
    <property type="entry name" value="Agluc_phsphrylas"/>
</dbReference>
<comment type="similarity">
    <text evidence="1">Belongs to the glycogen phosphorylase family.</text>
</comment>
<dbReference type="Gene3D" id="3.40.50.2000">
    <property type="entry name" value="Glycogen Phosphorylase B"/>
    <property type="match status" value="3"/>
</dbReference>
<comment type="caution">
    <text evidence="2">The sequence shown here is derived from an EMBL/GenBank/DDBJ whole genome shotgun (WGS) entry which is preliminary data.</text>
</comment>
<dbReference type="Proteomes" id="UP001575181">
    <property type="component" value="Unassembled WGS sequence"/>
</dbReference>
<dbReference type="InterPro" id="IPR052182">
    <property type="entry name" value="Glycogen/Maltodextrin_Phosph"/>
</dbReference>
<dbReference type="PANTHER" id="PTHR42655">
    <property type="entry name" value="GLYCOGEN PHOSPHORYLASE"/>
    <property type="match status" value="1"/>
</dbReference>
<evidence type="ECO:0000313" key="3">
    <source>
        <dbReference type="Proteomes" id="UP001575181"/>
    </source>
</evidence>
<dbReference type="NCBIfam" id="TIGR02094">
    <property type="entry name" value="more_P_ylases"/>
    <property type="match status" value="1"/>
</dbReference>